<evidence type="ECO:0000256" key="5">
    <source>
        <dbReference type="ARBA" id="ARBA00049660"/>
    </source>
</evidence>
<dbReference type="AlphaFoldDB" id="J7R492"/>
<gene>
    <name evidence="8" type="primary">KNAG0C05670</name>
    <name evidence="8" type="ordered locus">KNAG_0C05670</name>
</gene>
<dbReference type="GO" id="GO:0005886">
    <property type="term" value="C:plasma membrane"/>
    <property type="evidence" value="ECO:0007669"/>
    <property type="project" value="TreeGrafter"/>
</dbReference>
<feature type="compositionally biased region" description="Polar residues" evidence="6">
    <location>
        <begin position="568"/>
        <end position="578"/>
    </location>
</feature>
<evidence type="ECO:0000256" key="2">
    <source>
        <dbReference type="ARBA" id="ARBA00022692"/>
    </source>
</evidence>
<feature type="compositionally biased region" description="Low complexity" evidence="6">
    <location>
        <begin position="599"/>
        <end position="613"/>
    </location>
</feature>
<dbReference type="GeneID" id="34525345"/>
<feature type="compositionally biased region" description="Polar residues" evidence="6">
    <location>
        <begin position="589"/>
        <end position="598"/>
    </location>
</feature>
<feature type="region of interest" description="Disordered" evidence="6">
    <location>
        <begin position="489"/>
        <end position="528"/>
    </location>
</feature>
<feature type="transmembrane region" description="Helical" evidence="7">
    <location>
        <begin position="28"/>
        <end position="54"/>
    </location>
</feature>
<dbReference type="PANTHER" id="PTHR30520">
    <property type="entry name" value="FORMATE TRANSPORTER-RELATED"/>
    <property type="match status" value="1"/>
</dbReference>
<name>J7R492_HUIN7</name>
<comment type="similarity">
    <text evidence="5">Belongs to the FNT transporter (TC 1.A.16) family.</text>
</comment>
<dbReference type="InterPro" id="IPR023271">
    <property type="entry name" value="Aquaporin-like"/>
</dbReference>
<dbReference type="Pfam" id="PF01226">
    <property type="entry name" value="Form_Nir_trans"/>
    <property type="match status" value="1"/>
</dbReference>
<feature type="transmembrane region" description="Helical" evidence="7">
    <location>
        <begin position="185"/>
        <end position="212"/>
    </location>
</feature>
<dbReference type="PANTHER" id="PTHR30520:SF6">
    <property type="entry name" value="FORMATE_NITRATE FAMILY TRANSPORTER (EUROFUNG)"/>
    <property type="match status" value="1"/>
</dbReference>
<evidence type="ECO:0000313" key="9">
    <source>
        <dbReference type="Proteomes" id="UP000006310"/>
    </source>
</evidence>
<dbReference type="EMBL" id="HE978316">
    <property type="protein sequence ID" value="CCK69665.1"/>
    <property type="molecule type" value="Genomic_DNA"/>
</dbReference>
<reference evidence="9" key="2">
    <citation type="submission" date="2012-08" db="EMBL/GenBank/DDBJ databases">
        <title>Genome sequence of Kazachstania naganishii.</title>
        <authorList>
            <person name="Gordon J.L."/>
            <person name="Armisen D."/>
            <person name="Proux-Wera E."/>
            <person name="OhEigeartaigh S.S."/>
            <person name="Byrne K.P."/>
            <person name="Wolfe K.H."/>
        </authorList>
    </citation>
    <scope>NUCLEOTIDE SEQUENCE [LARGE SCALE GENOMIC DNA]</scope>
    <source>
        <strain evidence="9">ATCC MYA-139 / BCRC 22969 / CBS 8797 / CCRC 22969 / KCTC 17520 / NBRC 10181 / NCYC 3082</strain>
    </source>
</reference>
<feature type="compositionally biased region" description="Polar residues" evidence="6">
    <location>
        <begin position="295"/>
        <end position="307"/>
    </location>
</feature>
<comment type="subcellular location">
    <subcellularLocation>
        <location evidence="1">Membrane</location>
        <topology evidence="1">Multi-pass membrane protein</topology>
    </subcellularLocation>
</comment>
<dbReference type="GO" id="GO:2001225">
    <property type="term" value="P:regulation of chloride transport"/>
    <property type="evidence" value="ECO:0007669"/>
    <property type="project" value="EnsemblFungi"/>
</dbReference>
<sequence>MLYISFHQESPPSVAGSQASMANFLNGVPFGICLFYVVITGADLFNSNILFFTVGWLRNAVTIYDLLISWFVSLIGNFAGSLFMSYVLVHLSGIGHHWKDVSVTLGDSKVASSFIQTFLKGIGGNFFVCLAIYLQLMAKPIHVKLFLIILPIFTFCGIGFTHTVADMGIMYVSMLNGANVSVGKYIWKLLIPATLGNIVGGFAFSFIIPFYLHLYVVEQDRKELSLPEYEARDEQPELNMDSRVVRIPAREQEEFDDASDEDEISEKLDEESGSNASKIAVKHISTHDDDDATGSIRTPTAADNGSSMSNVAASFYSDNGTYSTGTPEPFHPGREPEGKTVGRSKSDTSTGELLRRWTTKNKRGKVHIRSPPGVFPVRGMGTPLLKERTIEDPTIDEDLLDDTGVSKASSSKSSSGLRDSNILKKVNTISIGSHGREKARLLNRIKTMERAKQNDYTMSGRYNVLEKKPSAQLGRTLTKIMTHRGKYDLNSADHEGQLPRTNQDVGITSRSEFSGSDTKQPQGKRSGLFKVFTKQFERSNKADSGISVDDRLRSLGISPRVATMANNTAGVENFSNIHTPPRRARTRSHSGSPQSNNHSSVRTTRPSRTSVAVSAVNSLPASAIQSIASRGSSGSTHGTPYNVTPAVTR</sequence>
<dbReference type="GO" id="GO:0015513">
    <property type="term" value="F:high-affinity secondary active nitrite transmembrane transporter activity"/>
    <property type="evidence" value="ECO:0007669"/>
    <property type="project" value="TreeGrafter"/>
</dbReference>
<keyword evidence="3 7" id="KW-1133">Transmembrane helix</keyword>
<feature type="region of interest" description="Disordered" evidence="6">
    <location>
        <begin position="627"/>
        <end position="649"/>
    </location>
</feature>
<protein>
    <recommendedName>
        <fullName evidence="10">Formate/nitrite transporter</fullName>
    </recommendedName>
</protein>
<dbReference type="Gene3D" id="1.20.1080.10">
    <property type="entry name" value="Glycerol uptake facilitator protein"/>
    <property type="match status" value="1"/>
</dbReference>
<dbReference type="InterPro" id="IPR024002">
    <property type="entry name" value="For/NO2_transpt_CS"/>
</dbReference>
<dbReference type="GO" id="GO:0006821">
    <property type="term" value="P:chloride transport"/>
    <property type="evidence" value="ECO:0007669"/>
    <property type="project" value="EnsemblFungi"/>
</dbReference>
<dbReference type="GO" id="GO:0015707">
    <property type="term" value="P:nitrite transport"/>
    <property type="evidence" value="ECO:0007669"/>
    <property type="project" value="TreeGrafter"/>
</dbReference>
<proteinExistence type="inferred from homology"/>
<evidence type="ECO:0000313" key="8">
    <source>
        <dbReference type="EMBL" id="CCK69665.1"/>
    </source>
</evidence>
<feature type="compositionally biased region" description="Basic residues" evidence="6">
    <location>
        <begin position="357"/>
        <end position="368"/>
    </location>
</feature>
<dbReference type="STRING" id="1071383.J7R492"/>
<dbReference type="OMA" id="ERTHINM"/>
<accession>J7R492</accession>
<keyword evidence="2 7" id="KW-0812">Transmembrane</keyword>
<dbReference type="RefSeq" id="XP_022463911.1">
    <property type="nucleotide sequence ID" value="XM_022607301.1"/>
</dbReference>
<dbReference type="InterPro" id="IPR000292">
    <property type="entry name" value="For/NO2_transpt"/>
</dbReference>
<dbReference type="HOGENOM" id="CLU_020549_0_0_1"/>
<dbReference type="eggNOG" id="ENOG502QUGF">
    <property type="taxonomic scope" value="Eukaryota"/>
</dbReference>
<dbReference type="OrthoDB" id="4829at2759"/>
<feature type="compositionally biased region" description="Polar residues" evidence="6">
    <location>
        <begin position="499"/>
        <end position="523"/>
    </location>
</feature>
<evidence type="ECO:0008006" key="10">
    <source>
        <dbReference type="Google" id="ProtNLM"/>
    </source>
</evidence>
<evidence type="ECO:0000256" key="3">
    <source>
        <dbReference type="ARBA" id="ARBA00022989"/>
    </source>
</evidence>
<feature type="transmembrane region" description="Helical" evidence="7">
    <location>
        <begin position="66"/>
        <end position="91"/>
    </location>
</feature>
<keyword evidence="4 7" id="KW-0472">Membrane</keyword>
<evidence type="ECO:0000256" key="7">
    <source>
        <dbReference type="SAM" id="Phobius"/>
    </source>
</evidence>
<evidence type="ECO:0000256" key="4">
    <source>
        <dbReference type="ARBA" id="ARBA00023136"/>
    </source>
</evidence>
<feature type="region of interest" description="Disordered" evidence="6">
    <location>
        <begin position="568"/>
        <end position="613"/>
    </location>
</feature>
<organism evidence="8 9">
    <name type="scientific">Huiozyma naganishii (strain ATCC MYA-139 / BCRC 22969 / CBS 8797 / KCTC 17520 / NBRC 10181 / NCYC 3082 / Yp74L-3)</name>
    <name type="common">Yeast</name>
    <name type="synonym">Kazachstania naganishii</name>
    <dbReference type="NCBI Taxonomy" id="1071383"/>
    <lineage>
        <taxon>Eukaryota</taxon>
        <taxon>Fungi</taxon>
        <taxon>Dikarya</taxon>
        <taxon>Ascomycota</taxon>
        <taxon>Saccharomycotina</taxon>
        <taxon>Saccharomycetes</taxon>
        <taxon>Saccharomycetales</taxon>
        <taxon>Saccharomycetaceae</taxon>
        <taxon>Huiozyma</taxon>
    </lineage>
</organism>
<feature type="transmembrane region" description="Helical" evidence="7">
    <location>
        <begin position="145"/>
        <end position="165"/>
    </location>
</feature>
<dbReference type="Proteomes" id="UP000006310">
    <property type="component" value="Chromosome 3"/>
</dbReference>
<reference evidence="8 9" key="1">
    <citation type="journal article" date="2011" name="Proc. Natl. Acad. Sci. U.S.A.">
        <title>Evolutionary erosion of yeast sex chromosomes by mating-type switching accidents.</title>
        <authorList>
            <person name="Gordon J.L."/>
            <person name="Armisen D."/>
            <person name="Proux-Wera E."/>
            <person name="Oheigeartaigh S.S."/>
            <person name="Byrne K.P."/>
            <person name="Wolfe K.H."/>
        </authorList>
    </citation>
    <scope>NUCLEOTIDE SEQUENCE [LARGE SCALE GENOMIC DNA]</scope>
    <source>
        <strain evidence="9">ATCC MYA-139 / BCRC 22969 / CBS 8797 / CCRC 22969 / KCTC 17520 / NBRC 10181 / NCYC 3082</strain>
    </source>
</reference>
<feature type="region of interest" description="Disordered" evidence="6">
    <location>
        <begin position="249"/>
        <end position="307"/>
    </location>
</feature>
<evidence type="ECO:0000256" key="6">
    <source>
        <dbReference type="SAM" id="MobiDB-lite"/>
    </source>
</evidence>
<feature type="region of interest" description="Disordered" evidence="6">
    <location>
        <begin position="319"/>
        <end position="380"/>
    </location>
</feature>
<dbReference type="PROSITE" id="PS01005">
    <property type="entry name" value="FORMATE_NITRITE_TP_1"/>
    <property type="match status" value="1"/>
</dbReference>
<evidence type="ECO:0000256" key="1">
    <source>
        <dbReference type="ARBA" id="ARBA00004141"/>
    </source>
</evidence>
<dbReference type="KEGG" id="kng:KNAG_0C05670"/>
<feature type="transmembrane region" description="Helical" evidence="7">
    <location>
        <begin position="111"/>
        <end position="133"/>
    </location>
</feature>
<keyword evidence="9" id="KW-1185">Reference proteome</keyword>
<feature type="compositionally biased region" description="Acidic residues" evidence="6">
    <location>
        <begin position="253"/>
        <end position="272"/>
    </location>
</feature>
<feature type="compositionally biased region" description="Basic and acidic residues" evidence="6">
    <location>
        <begin position="331"/>
        <end position="346"/>
    </location>
</feature>
<dbReference type="GO" id="GO:0140299">
    <property type="term" value="F:molecular sensor activity"/>
    <property type="evidence" value="ECO:0007669"/>
    <property type="project" value="EnsemblFungi"/>
</dbReference>